<evidence type="ECO:0000259" key="6">
    <source>
        <dbReference type="Pfam" id="PF05182"/>
    </source>
</evidence>
<name>A0ABD3U6D9_9LAMI</name>
<dbReference type="GO" id="GO:0006397">
    <property type="term" value="P:mRNA processing"/>
    <property type="evidence" value="ECO:0007669"/>
    <property type="project" value="UniProtKB-KW"/>
</dbReference>
<evidence type="ECO:0000256" key="5">
    <source>
        <dbReference type="SAM" id="MobiDB-lite"/>
    </source>
</evidence>
<evidence type="ECO:0000313" key="7">
    <source>
        <dbReference type="EMBL" id="KAL3844000.1"/>
    </source>
</evidence>
<feature type="compositionally biased region" description="Polar residues" evidence="5">
    <location>
        <begin position="542"/>
        <end position="552"/>
    </location>
</feature>
<sequence length="573" mass="66307">MDVEEEDDLSDLCTEILENWNTPIVSDFTRQNPISLRFNGAAYESEFRKEDREEAEEIDTILEETEPDYVRSEFDFELAQKEDKLMEPPNEKGSCALDFELAQKEDKFMEPPNEKGSKNEPIVPVLIDDTFFDKWLGCGADGIDIQVLKETDDAGASSVSNLTFSQNSFELKCEERIKPKGPPISHCETWSCCRSSLPKLKKYYALPSDKTIFEVDIDNFEEKLWRNPGMDMSDFFNYGLDEKQWKYYCKLVLKAQMLQMGGLLQPKIVADGRTRMSQEDLSSHYSDVIIEVTSSHENELRSKQFNKDEALRDYRTISGHKILPLPMDCYPRDSAEDRVHRRPQNEVVHLTKQTRERKADCSENNYNLSTDKDKRITAMNNKYINTVGQNTNLAYGKMKQHHQESCGINETVSITGSSDTGRQHSFGKQREHPISQVSQRYLNRDWFSLVHQQSHYKLVDIDLAEYLTFSKDLENAYLWVKKESIGGILPSNRRNSDLEVGVEGLVGMNFKEDPEKLRRRSERFKLPFQIPKNSIEDKSMEGPTNTLPQQAIGNMDSDINHQRPTRRRKCIYS</sequence>
<evidence type="ECO:0000256" key="4">
    <source>
        <dbReference type="ARBA" id="ARBA00023242"/>
    </source>
</evidence>
<dbReference type="Proteomes" id="UP001634393">
    <property type="component" value="Unassembled WGS sequence"/>
</dbReference>
<dbReference type="InterPro" id="IPR007854">
    <property type="entry name" value="Fip1_dom"/>
</dbReference>
<reference evidence="7 8" key="1">
    <citation type="submission" date="2024-12" db="EMBL/GenBank/DDBJ databases">
        <title>The unique morphological basis and parallel evolutionary history of personate flowers in Penstemon.</title>
        <authorList>
            <person name="Depatie T.H."/>
            <person name="Wessinger C.A."/>
        </authorList>
    </citation>
    <scope>NUCLEOTIDE SEQUENCE [LARGE SCALE GENOMIC DNA]</scope>
    <source>
        <strain evidence="7">WTNN_2</strain>
        <tissue evidence="7">Leaf</tissue>
    </source>
</reference>
<proteinExistence type="inferred from homology"/>
<accession>A0ABD3U6D9</accession>
<feature type="domain" description="Pre-mRNA polyadenylation factor Fip1" evidence="6">
    <location>
        <begin position="214"/>
        <end position="250"/>
    </location>
</feature>
<keyword evidence="4" id="KW-0539">Nucleus</keyword>
<feature type="region of interest" description="Disordered" evidence="5">
    <location>
        <begin position="535"/>
        <end position="573"/>
    </location>
</feature>
<comment type="similarity">
    <text evidence="2">Belongs to the FIP1 family.</text>
</comment>
<dbReference type="AlphaFoldDB" id="A0ABD3U6D9"/>
<dbReference type="InterPro" id="IPR044976">
    <property type="entry name" value="FIPS5/FIPS3-like"/>
</dbReference>
<gene>
    <name evidence="7" type="ORF">ACJIZ3_001403</name>
</gene>
<dbReference type="PANTHER" id="PTHR36884:SF1">
    <property type="entry name" value="FIP1[V]-LIKE PROTEIN"/>
    <property type="match status" value="1"/>
</dbReference>
<keyword evidence="3" id="KW-0507">mRNA processing</keyword>
<dbReference type="Pfam" id="PF05182">
    <property type="entry name" value="Fip1"/>
    <property type="match status" value="1"/>
</dbReference>
<keyword evidence="8" id="KW-1185">Reference proteome</keyword>
<evidence type="ECO:0000256" key="2">
    <source>
        <dbReference type="ARBA" id="ARBA00007459"/>
    </source>
</evidence>
<organism evidence="7 8">
    <name type="scientific">Penstemon smallii</name>
    <dbReference type="NCBI Taxonomy" id="265156"/>
    <lineage>
        <taxon>Eukaryota</taxon>
        <taxon>Viridiplantae</taxon>
        <taxon>Streptophyta</taxon>
        <taxon>Embryophyta</taxon>
        <taxon>Tracheophyta</taxon>
        <taxon>Spermatophyta</taxon>
        <taxon>Magnoliopsida</taxon>
        <taxon>eudicotyledons</taxon>
        <taxon>Gunneridae</taxon>
        <taxon>Pentapetalae</taxon>
        <taxon>asterids</taxon>
        <taxon>lamiids</taxon>
        <taxon>Lamiales</taxon>
        <taxon>Plantaginaceae</taxon>
        <taxon>Cheloneae</taxon>
        <taxon>Penstemon</taxon>
    </lineage>
</organism>
<evidence type="ECO:0000256" key="1">
    <source>
        <dbReference type="ARBA" id="ARBA00004123"/>
    </source>
</evidence>
<feature type="compositionally biased region" description="Basic residues" evidence="5">
    <location>
        <begin position="563"/>
        <end position="573"/>
    </location>
</feature>
<comment type="caution">
    <text evidence="7">The sequence shown here is derived from an EMBL/GenBank/DDBJ whole genome shotgun (WGS) entry which is preliminary data.</text>
</comment>
<evidence type="ECO:0000256" key="3">
    <source>
        <dbReference type="ARBA" id="ARBA00022664"/>
    </source>
</evidence>
<dbReference type="GO" id="GO:0005634">
    <property type="term" value="C:nucleus"/>
    <property type="evidence" value="ECO:0007669"/>
    <property type="project" value="UniProtKB-SubCell"/>
</dbReference>
<protein>
    <recommendedName>
        <fullName evidence="6">Pre-mRNA polyadenylation factor Fip1 domain-containing protein</fullName>
    </recommendedName>
</protein>
<dbReference type="EMBL" id="JBJXBP010000002">
    <property type="protein sequence ID" value="KAL3844000.1"/>
    <property type="molecule type" value="Genomic_DNA"/>
</dbReference>
<comment type="subcellular location">
    <subcellularLocation>
        <location evidence="1">Nucleus</location>
    </subcellularLocation>
</comment>
<dbReference type="PANTHER" id="PTHR36884">
    <property type="entry name" value="FIP1[III]-LIKE PROTEIN"/>
    <property type="match status" value="1"/>
</dbReference>
<evidence type="ECO:0000313" key="8">
    <source>
        <dbReference type="Proteomes" id="UP001634393"/>
    </source>
</evidence>